<protein>
    <submittedName>
        <fullName evidence="1">Uncharacterized protein</fullName>
    </submittedName>
</protein>
<keyword evidence="2" id="KW-1185">Reference proteome</keyword>
<accession>A0AC60PJJ1</accession>
<name>A0AC60PJJ1_IXOPE</name>
<dbReference type="EMBL" id="JABSTQ010010458">
    <property type="protein sequence ID" value="KAG0420894.1"/>
    <property type="molecule type" value="Genomic_DNA"/>
</dbReference>
<sequence>FVARAVFKCRYQRLVEPHVEEIVYPKILEARGANGEKMLHIRDGLILSLEKSTVFSENFIFSKGDDVNYSNSSLNVKEIEESLYQDRKHGSSIVVQESNGYVQVTGILTDTLSIKPVLSNPRSNDGIVAHSISTFNDTSIPLYADYVNYTNLAERKFGVNIHRVARQRLRNLPQAVTVETRILYDDALQEQKGSNLNQYLVIVMNKVNLLYTALQNPRPHFVIVGIHKLMSEAELQITPGGLLEVCNTVESLNYFVYQSSWRDAQDVVAFVSGIPYSRQHGNAIGCTELCGMCSDQKVTVQSVEELDDATSALLIAHELGHQLGMPHEGGQAGNSGFGCGPGAGYVMAPVINSPGRSAFSRCVFEQMKNCL</sequence>
<feature type="non-terminal residue" evidence="1">
    <location>
        <position position="1"/>
    </location>
</feature>
<gene>
    <name evidence="1" type="ORF">HPB47_003197</name>
</gene>
<comment type="caution">
    <text evidence="1">The sequence shown here is derived from an EMBL/GenBank/DDBJ whole genome shotgun (WGS) entry which is preliminary data.</text>
</comment>
<evidence type="ECO:0000313" key="1">
    <source>
        <dbReference type="EMBL" id="KAG0420894.1"/>
    </source>
</evidence>
<evidence type="ECO:0000313" key="2">
    <source>
        <dbReference type="Proteomes" id="UP000805193"/>
    </source>
</evidence>
<organism evidence="1 2">
    <name type="scientific">Ixodes persulcatus</name>
    <name type="common">Taiga tick</name>
    <dbReference type="NCBI Taxonomy" id="34615"/>
    <lineage>
        <taxon>Eukaryota</taxon>
        <taxon>Metazoa</taxon>
        <taxon>Ecdysozoa</taxon>
        <taxon>Arthropoda</taxon>
        <taxon>Chelicerata</taxon>
        <taxon>Arachnida</taxon>
        <taxon>Acari</taxon>
        <taxon>Parasitiformes</taxon>
        <taxon>Ixodida</taxon>
        <taxon>Ixodoidea</taxon>
        <taxon>Ixodidae</taxon>
        <taxon>Ixodinae</taxon>
        <taxon>Ixodes</taxon>
    </lineage>
</organism>
<proteinExistence type="predicted"/>
<feature type="non-terminal residue" evidence="1">
    <location>
        <position position="371"/>
    </location>
</feature>
<dbReference type="Proteomes" id="UP000805193">
    <property type="component" value="Unassembled WGS sequence"/>
</dbReference>
<reference evidence="1 2" key="1">
    <citation type="journal article" date="2020" name="Cell">
        <title>Large-Scale Comparative Analyses of Tick Genomes Elucidate Their Genetic Diversity and Vector Capacities.</title>
        <authorList>
            <consortium name="Tick Genome and Microbiome Consortium (TIGMIC)"/>
            <person name="Jia N."/>
            <person name="Wang J."/>
            <person name="Shi W."/>
            <person name="Du L."/>
            <person name="Sun Y."/>
            <person name="Zhan W."/>
            <person name="Jiang J.F."/>
            <person name="Wang Q."/>
            <person name="Zhang B."/>
            <person name="Ji P."/>
            <person name="Bell-Sakyi L."/>
            <person name="Cui X.M."/>
            <person name="Yuan T.T."/>
            <person name="Jiang B.G."/>
            <person name="Yang W.F."/>
            <person name="Lam T.T."/>
            <person name="Chang Q.C."/>
            <person name="Ding S.J."/>
            <person name="Wang X.J."/>
            <person name="Zhu J.G."/>
            <person name="Ruan X.D."/>
            <person name="Zhao L."/>
            <person name="Wei J.T."/>
            <person name="Ye R.Z."/>
            <person name="Que T.C."/>
            <person name="Du C.H."/>
            <person name="Zhou Y.H."/>
            <person name="Cheng J.X."/>
            <person name="Dai P.F."/>
            <person name="Guo W.B."/>
            <person name="Han X.H."/>
            <person name="Huang E.J."/>
            <person name="Li L.F."/>
            <person name="Wei W."/>
            <person name="Gao Y.C."/>
            <person name="Liu J.Z."/>
            <person name="Shao H.Z."/>
            <person name="Wang X."/>
            <person name="Wang C.C."/>
            <person name="Yang T.C."/>
            <person name="Huo Q.B."/>
            <person name="Li W."/>
            <person name="Chen H.Y."/>
            <person name="Chen S.E."/>
            <person name="Zhou L.G."/>
            <person name="Ni X.B."/>
            <person name="Tian J.H."/>
            <person name="Sheng Y."/>
            <person name="Liu T."/>
            <person name="Pan Y.S."/>
            <person name="Xia L.Y."/>
            <person name="Li J."/>
            <person name="Zhao F."/>
            <person name="Cao W.C."/>
        </authorList>
    </citation>
    <scope>NUCLEOTIDE SEQUENCE [LARGE SCALE GENOMIC DNA]</scope>
    <source>
        <strain evidence="1">Iper-2018</strain>
    </source>
</reference>